<reference evidence="7 8" key="1">
    <citation type="submission" date="2017-01" db="EMBL/GenBank/DDBJ databases">
        <authorList>
            <person name="Varghese N."/>
            <person name="Submissions S."/>
        </authorList>
    </citation>
    <scope>NUCLEOTIDE SEQUENCE [LARGE SCALE GENOMIC DNA]</scope>
    <source>
        <strain evidence="7 8">ATCC 35905</strain>
    </source>
</reference>
<keyword evidence="2" id="KW-0815">Transposition</keyword>
<protein>
    <recommendedName>
        <fullName evidence="9">Tn3 family transposase</fullName>
    </recommendedName>
</protein>
<dbReference type="GO" id="GO:0004803">
    <property type="term" value="F:transposase activity"/>
    <property type="evidence" value="ECO:0007669"/>
    <property type="project" value="InterPro"/>
</dbReference>
<organism evidence="7 8">
    <name type="scientific">Acidiphilium rubrum</name>
    <dbReference type="NCBI Taxonomy" id="526"/>
    <lineage>
        <taxon>Bacteria</taxon>
        <taxon>Pseudomonadati</taxon>
        <taxon>Pseudomonadota</taxon>
        <taxon>Alphaproteobacteria</taxon>
        <taxon>Acetobacterales</taxon>
        <taxon>Acidocellaceae</taxon>
        <taxon>Acidiphilium</taxon>
    </lineage>
</organism>
<comment type="caution">
    <text evidence="7">The sequence shown here is derived from an EMBL/GenBank/DDBJ whole genome shotgun (WGS) entry which is preliminary data.</text>
</comment>
<keyword evidence="4" id="KW-0233">DNA recombination</keyword>
<dbReference type="RefSeq" id="WP_029314354.1">
    <property type="nucleotide sequence ID" value="NZ_FTNE01000066.1"/>
</dbReference>
<dbReference type="Proteomes" id="UP000186308">
    <property type="component" value="Unassembled WGS sequence"/>
</dbReference>
<evidence type="ECO:0000259" key="5">
    <source>
        <dbReference type="Pfam" id="PF01526"/>
    </source>
</evidence>
<evidence type="ECO:0000256" key="3">
    <source>
        <dbReference type="ARBA" id="ARBA00023125"/>
    </source>
</evidence>
<feature type="non-terminal residue" evidence="7">
    <location>
        <position position="751"/>
    </location>
</feature>
<keyword evidence="3" id="KW-0238">DNA-binding</keyword>
<evidence type="ECO:0000256" key="1">
    <source>
        <dbReference type="ARBA" id="ARBA00009402"/>
    </source>
</evidence>
<accession>A0A8G2CP97</accession>
<proteinExistence type="inferred from homology"/>
<dbReference type="InterPro" id="IPR002513">
    <property type="entry name" value="Tn3_Tnp_DDE_dom"/>
</dbReference>
<keyword evidence="8" id="KW-1185">Reference proteome</keyword>
<gene>
    <name evidence="7" type="ORF">SAMN05421828_1662</name>
</gene>
<feature type="domain" description="DUF4158" evidence="6">
    <location>
        <begin position="6"/>
        <end position="174"/>
    </location>
</feature>
<comment type="similarity">
    <text evidence="1">Belongs to the transposase 7 family.</text>
</comment>
<dbReference type="EMBL" id="FTNE01000066">
    <property type="protein sequence ID" value="SIR58283.1"/>
    <property type="molecule type" value="Genomic_DNA"/>
</dbReference>
<evidence type="ECO:0008006" key="9">
    <source>
        <dbReference type="Google" id="ProtNLM"/>
    </source>
</evidence>
<evidence type="ECO:0000256" key="4">
    <source>
        <dbReference type="ARBA" id="ARBA00023172"/>
    </source>
</evidence>
<evidence type="ECO:0000259" key="6">
    <source>
        <dbReference type="Pfam" id="PF13700"/>
    </source>
</evidence>
<dbReference type="AlphaFoldDB" id="A0A8G2CP97"/>
<dbReference type="InterPro" id="IPR025296">
    <property type="entry name" value="DUF4158"/>
</dbReference>
<sequence>MPTRHLSDEQRQRYANFAAAPSPDQLARYFHLDRSDREITDGLRGDHNRLGFALMLGSARCIGVFPGADVEIPGPVTAFLVDQLGLKKAPGLDGYFDLKNGQRFRHLALIRERYGFTEFADNGPARFRLTRWLYALCWSGDDHPGPLVERAASWLVVNKVLLPGVSVLERFVGRIRDRAQKRLWKRLVAALDDKQRERIAKLFDGSNESGFAALDALRTVPTQRSSGEFLHHLDRLEAIRAFDLRPAPPRGIPAASLERLARVARAGKPSAIAALQEPRRTATVAALFHTLEGAAQDNAAELAEALITDLVKDAEAADKKARLRSLRDLDDAAILLRDMAKLVFEENVLPLDQWRDALFERLPRDDLVAAMAEVDAIARPRDAKPYAELLARWRRARRLFFNVATRLEMDAAPGGKAVQEAIRYLAKIADWSNAKMRDAPTAAVPKTWQPHVLDAEGRVADPKAYVFAIIDAWRAAVKRRDIFTSPGTRYGDPRRGMLDGATWQASKLVVCRALNRSLDAETEIAALAKLLDGAYLTVADRAASNPDLRFETIDGKTRIVVTPLDRLEDTEGLRALRPAVQGRMPKAGMPDLFLEIMQRTGFARTFTHLSERQARVEHFETSLCAALVAEACNIGIEAVSRQEVPALRRERLAWVSQNFIRPETIAAASARIVSAHTALPLVKIWGAGDVASADGMRFTAPSSAIHAGPNPKYFGQSRGVTWYNLLSNQFSGLNGIVVPGTLRDSLMLLAL</sequence>
<dbReference type="NCBIfam" id="NF033527">
    <property type="entry name" value="transpos_Tn3"/>
    <property type="match status" value="1"/>
</dbReference>
<dbReference type="Pfam" id="PF01526">
    <property type="entry name" value="DDE_Tnp_Tn3"/>
    <property type="match status" value="1"/>
</dbReference>
<dbReference type="GO" id="GO:0006313">
    <property type="term" value="P:DNA transposition"/>
    <property type="evidence" value="ECO:0007669"/>
    <property type="project" value="InterPro"/>
</dbReference>
<evidence type="ECO:0000313" key="8">
    <source>
        <dbReference type="Proteomes" id="UP000186308"/>
    </source>
</evidence>
<evidence type="ECO:0000313" key="7">
    <source>
        <dbReference type="EMBL" id="SIR58283.1"/>
    </source>
</evidence>
<dbReference type="GO" id="GO:0003677">
    <property type="term" value="F:DNA binding"/>
    <property type="evidence" value="ECO:0007669"/>
    <property type="project" value="UniProtKB-KW"/>
</dbReference>
<feature type="domain" description="Tn3 transposase DDE" evidence="5">
    <location>
        <begin position="591"/>
        <end position="749"/>
    </location>
</feature>
<dbReference type="InterPro" id="IPR047653">
    <property type="entry name" value="Tn3-like_transpos"/>
</dbReference>
<name>A0A8G2CP97_ACIRU</name>
<dbReference type="Pfam" id="PF13700">
    <property type="entry name" value="DUF4158"/>
    <property type="match status" value="1"/>
</dbReference>
<evidence type="ECO:0000256" key="2">
    <source>
        <dbReference type="ARBA" id="ARBA00022578"/>
    </source>
</evidence>
<dbReference type="OrthoDB" id="7281829at2"/>